<dbReference type="Gene3D" id="2.30.29.240">
    <property type="match status" value="1"/>
</dbReference>
<proteinExistence type="predicted"/>
<dbReference type="AlphaFoldDB" id="A0A3B5L7P9"/>
<evidence type="ECO:0000313" key="2">
    <source>
        <dbReference type="Proteomes" id="UP000261380"/>
    </source>
</evidence>
<reference evidence="1" key="1">
    <citation type="submission" date="2025-08" db="UniProtKB">
        <authorList>
            <consortium name="Ensembl"/>
        </authorList>
    </citation>
    <scope>IDENTIFICATION</scope>
</reference>
<keyword evidence="2" id="KW-1185">Reference proteome</keyword>
<dbReference type="STRING" id="32473.ENSXCOP00000006465"/>
<reference evidence="1" key="2">
    <citation type="submission" date="2025-09" db="UniProtKB">
        <authorList>
            <consortium name="Ensembl"/>
        </authorList>
    </citation>
    <scope>IDENTIFICATION</scope>
</reference>
<organism evidence="1 2">
    <name type="scientific">Xiphophorus couchianus</name>
    <name type="common">Monterrey platyfish</name>
    <dbReference type="NCBI Taxonomy" id="32473"/>
    <lineage>
        <taxon>Eukaryota</taxon>
        <taxon>Metazoa</taxon>
        <taxon>Chordata</taxon>
        <taxon>Craniata</taxon>
        <taxon>Vertebrata</taxon>
        <taxon>Euteleostomi</taxon>
        <taxon>Actinopterygii</taxon>
        <taxon>Neopterygii</taxon>
        <taxon>Teleostei</taxon>
        <taxon>Neoteleostei</taxon>
        <taxon>Acanthomorphata</taxon>
        <taxon>Ovalentaria</taxon>
        <taxon>Atherinomorphae</taxon>
        <taxon>Cyprinodontiformes</taxon>
        <taxon>Poeciliidae</taxon>
        <taxon>Poeciliinae</taxon>
        <taxon>Xiphophorus</taxon>
    </lineage>
</organism>
<dbReference type="Proteomes" id="UP000261380">
    <property type="component" value="Unplaced"/>
</dbReference>
<dbReference type="Ensembl" id="ENSXCOT00000006545.1">
    <property type="protein sequence ID" value="ENSXCOP00000006465.1"/>
    <property type="gene ID" value="ENSXCOG00000005008.1"/>
</dbReference>
<accession>A0A3B5L7P9</accession>
<evidence type="ECO:0000313" key="1">
    <source>
        <dbReference type="Ensembl" id="ENSXCOP00000006465.1"/>
    </source>
</evidence>
<protein>
    <submittedName>
        <fullName evidence="1">Uncharacterized protein</fullName>
    </submittedName>
</protein>
<sequence length="75" mass="8533">MAGAKPGVHALQLKPVIVHEELKKGSKFIRWEEVRCFLLNLRFQTQKLVISVCMFFITNSAGVRGPCPEQRSSLY</sequence>
<dbReference type="GeneTree" id="ENSGT00940000177533"/>
<name>A0A3B5L7P9_9TELE</name>